<dbReference type="PROSITE" id="PS51163">
    <property type="entry name" value="YRDC"/>
    <property type="match status" value="1"/>
</dbReference>
<sequence length="293" mass="30732">MSVQQATAVRTLVLGDPEDVREAAAALAAGRAVAHGFGNVYALTCRPERDAVEDVNRLKGRPAGQPADLTTVPERIPSAFDWTRLPDDVPRQQIRSLAEELLGLGPIGLRGPAADRVPGALTADDDGVRTVRVVAPGTRCPSHAFLGAALALTGGDFLAVTSANRSHHATGRAHEPAHWRAAGLAGEFGADPGVRILAHADEEAARRRHPFHRATSVSVLSFHRTAGRTRSGLPALVLERHGSLSADHIRAVAANHGFGLALAPHATRPLPPRPYAAGSPRATSAHTVFPSVS</sequence>
<comment type="caution">
    <text evidence="3">The sequence shown here is derived from an EMBL/GenBank/DDBJ whole genome shotgun (WGS) entry which is preliminary data.</text>
</comment>
<dbReference type="SUPFAM" id="SSF55821">
    <property type="entry name" value="YrdC/RibB"/>
    <property type="match status" value="1"/>
</dbReference>
<dbReference type="AlphaFoldDB" id="A0A919BS33"/>
<proteinExistence type="predicted"/>
<feature type="compositionally biased region" description="Polar residues" evidence="1">
    <location>
        <begin position="281"/>
        <end position="293"/>
    </location>
</feature>
<evidence type="ECO:0000313" key="3">
    <source>
        <dbReference type="EMBL" id="GHG08808.1"/>
    </source>
</evidence>
<gene>
    <name evidence="3" type="ORF">GCM10017667_46110</name>
</gene>
<accession>A0A919BS33</accession>
<dbReference type="Proteomes" id="UP000632849">
    <property type="component" value="Unassembled WGS sequence"/>
</dbReference>
<evidence type="ECO:0000313" key="4">
    <source>
        <dbReference type="Proteomes" id="UP000632849"/>
    </source>
</evidence>
<dbReference type="Gene3D" id="3.90.870.10">
    <property type="entry name" value="DHBP synthase"/>
    <property type="match status" value="1"/>
</dbReference>
<dbReference type="GO" id="GO:0003725">
    <property type="term" value="F:double-stranded RNA binding"/>
    <property type="evidence" value="ECO:0007669"/>
    <property type="project" value="InterPro"/>
</dbReference>
<dbReference type="RefSeq" id="WP_190042815.1">
    <property type="nucleotide sequence ID" value="NZ_BNBE01000002.1"/>
</dbReference>
<reference evidence="3" key="1">
    <citation type="journal article" date="2014" name="Int. J. Syst. Evol. Microbiol.">
        <title>Complete genome sequence of Corynebacterium casei LMG S-19264T (=DSM 44701T), isolated from a smear-ripened cheese.</title>
        <authorList>
            <consortium name="US DOE Joint Genome Institute (JGI-PGF)"/>
            <person name="Walter F."/>
            <person name="Albersmeier A."/>
            <person name="Kalinowski J."/>
            <person name="Ruckert C."/>
        </authorList>
    </citation>
    <scope>NUCLEOTIDE SEQUENCE</scope>
    <source>
        <strain evidence="3">JCM 4122</strain>
    </source>
</reference>
<dbReference type="EMBL" id="BNBE01000002">
    <property type="protein sequence ID" value="GHG08808.1"/>
    <property type="molecule type" value="Genomic_DNA"/>
</dbReference>
<feature type="region of interest" description="Disordered" evidence="1">
    <location>
        <begin position="271"/>
        <end position="293"/>
    </location>
</feature>
<evidence type="ECO:0000259" key="2">
    <source>
        <dbReference type="PROSITE" id="PS51163"/>
    </source>
</evidence>
<keyword evidence="4" id="KW-1185">Reference proteome</keyword>
<protein>
    <recommendedName>
        <fullName evidence="2">YrdC-like domain-containing protein</fullName>
    </recommendedName>
</protein>
<dbReference type="InterPro" id="IPR006070">
    <property type="entry name" value="Sua5-like_dom"/>
</dbReference>
<dbReference type="InterPro" id="IPR017945">
    <property type="entry name" value="DHBP_synth_RibB-like_a/b_dom"/>
</dbReference>
<organism evidence="3 4">
    <name type="scientific">Streptomyces filamentosus</name>
    <name type="common">Streptomyces roseosporus</name>
    <dbReference type="NCBI Taxonomy" id="67294"/>
    <lineage>
        <taxon>Bacteria</taxon>
        <taxon>Bacillati</taxon>
        <taxon>Actinomycetota</taxon>
        <taxon>Actinomycetes</taxon>
        <taxon>Kitasatosporales</taxon>
        <taxon>Streptomycetaceae</taxon>
        <taxon>Streptomyces</taxon>
    </lineage>
</organism>
<name>A0A919BS33_STRFL</name>
<feature type="domain" description="YrdC-like" evidence="2">
    <location>
        <begin position="17"/>
        <end position="244"/>
    </location>
</feature>
<evidence type="ECO:0000256" key="1">
    <source>
        <dbReference type="SAM" id="MobiDB-lite"/>
    </source>
</evidence>
<reference evidence="3" key="2">
    <citation type="submission" date="2020-09" db="EMBL/GenBank/DDBJ databases">
        <authorList>
            <person name="Sun Q."/>
            <person name="Ohkuma M."/>
        </authorList>
    </citation>
    <scope>NUCLEOTIDE SEQUENCE</scope>
    <source>
        <strain evidence="3">JCM 4122</strain>
    </source>
</reference>